<dbReference type="SUPFAM" id="SSF52058">
    <property type="entry name" value="L domain-like"/>
    <property type="match status" value="2"/>
</dbReference>
<dbReference type="PROSITE" id="PS50011">
    <property type="entry name" value="PROTEIN_KINASE_DOM"/>
    <property type="match status" value="1"/>
</dbReference>
<dbReference type="InterPro" id="IPR001245">
    <property type="entry name" value="Ser-Thr/Tyr_kinase_cat_dom"/>
</dbReference>
<dbReference type="InterPro" id="IPR013210">
    <property type="entry name" value="LRR_N_plant-typ"/>
</dbReference>
<keyword evidence="18" id="KW-1185">Reference proteome</keyword>
<dbReference type="FunFam" id="1.10.510.10:FF:000388">
    <property type="entry name" value="Leucine-rich repeat receptor-like tyrosine-protein kinase PXC3"/>
    <property type="match status" value="1"/>
</dbReference>
<keyword evidence="5 14" id="KW-0812">Transmembrane</keyword>
<dbReference type="InterPro" id="IPR011009">
    <property type="entry name" value="Kinase-like_dom_sf"/>
</dbReference>
<dbReference type="InterPro" id="IPR001611">
    <property type="entry name" value="Leu-rich_rpt"/>
</dbReference>
<dbReference type="PANTHER" id="PTHR48056:SF17">
    <property type="entry name" value="LEUCINE-RICH REPEAT RECEPTOR PROTEIN KINASE EMS1"/>
    <property type="match status" value="1"/>
</dbReference>
<keyword evidence="9" id="KW-0067">ATP-binding</keyword>
<evidence type="ECO:0000313" key="18">
    <source>
        <dbReference type="Proteomes" id="UP000701853"/>
    </source>
</evidence>
<keyword evidence="11 14" id="KW-0472">Membrane</keyword>
<accession>A0A8J6CQI4</accession>
<comment type="subcellular location">
    <subcellularLocation>
        <location evidence="1">Membrane</location>
        <topology evidence="1">Single-pass type I membrane protein</topology>
    </subcellularLocation>
</comment>
<dbReference type="OrthoDB" id="996011at2759"/>
<evidence type="ECO:0000256" key="4">
    <source>
        <dbReference type="ARBA" id="ARBA00022679"/>
    </source>
</evidence>
<dbReference type="InterPro" id="IPR050647">
    <property type="entry name" value="Plant_LRR-RLKs"/>
</dbReference>
<dbReference type="Pfam" id="PF00560">
    <property type="entry name" value="LRR_1"/>
    <property type="match status" value="7"/>
</dbReference>
<sequence length="971" mass="105853">MKSSIYGISFFFLFCIFPLVSGQLASNQSNTMITVSHQLANSSWNVEKEQNPCLWEGVTCNAPHNDSILSLSLSGFGLSNSSFLPLLCQINSLQSLDFSSNLFNSIPVEFFNSCGEIDGLKSLNFSKNMLVGSLPTFQKFVGLESLDLSFNSLSGSIDSQLNGLSALKSLNLSFNYFTGSVPSRLGKSRVLEQLELSMNRFTGEIASEIGEHGNLIKIDLSGNHLNGIIPESFVNLTKLETLILSSNQLHGAIPAGLLGITTLQRFSANQNNFVDLPSTNPSMSLKILDLSYNKITGRILPQLLLGSNLQTVDLSYNMLTGPIPVTISSSLVRLRLGSNYLRGPIPSTSFVSLPNLTYLELDNNSFTGTLPPQIGSNPKLALLNLAQNKLNGTLPDELLNLTQLEVLKLQLNKLSGEIPNQIGRLNMLSVLNISWNSLKGIIPPSISNCGKLINLNLQNNGLTGLIPDAIGNLKFLLELQLGENKLHGRIPDMPQKLQISLNLSFNNFDGPIPKTLSGLNDLEVLDLSNNSFSGTVPDFLVSLSSLSQLVLSNNQLYGVLPQFKPHVSVDINGNLQLHRPKDNPPVLSKKGKPVGVTIVITFAAAVLAVVVVAVVFLLISRRLSKVNEEQLQSLEVLSPPRVIQGNMLTANGVHRSNIDFTKAMEAVASPANIVLKTRFSTYYKAMMPSGASYYVKKLNWSDKIFQLGSRDKFEQEIEALGKLSNSNIMIPLAYVLTVDSAYLFYEFAPKGTLYDILHGSLKSSLDWASRYSIAVGVAQGLAFLHGCTSSPILLIDLSSRSIVLKSLKEPQVGDIELCKVIDPSKSNGSLSTVAGSVGYIPPEYAYTMRVTMAGNVYSFGVVLLELLTGKAAVSEGTELAKWVLSNSVRPNKLDHVLDFSISRTSLVVRNQMLAVLKVALACVSVTPESRPKMKSVLRMILNISTRDIPNPRGYSKRLLQNRKQTHQLLLV</sequence>
<dbReference type="FunFam" id="3.80.10.10:FF:000095">
    <property type="entry name" value="LRR receptor-like serine/threonine-protein kinase GSO1"/>
    <property type="match status" value="1"/>
</dbReference>
<keyword evidence="4" id="KW-0808">Transferase</keyword>
<keyword evidence="6 15" id="KW-0732">Signal</keyword>
<evidence type="ECO:0000256" key="8">
    <source>
        <dbReference type="ARBA" id="ARBA00022741"/>
    </source>
</evidence>
<dbReference type="GO" id="GO:0033612">
    <property type="term" value="F:receptor serine/threonine kinase binding"/>
    <property type="evidence" value="ECO:0007669"/>
    <property type="project" value="TreeGrafter"/>
</dbReference>
<feature type="signal peptide" evidence="15">
    <location>
        <begin position="1"/>
        <end position="22"/>
    </location>
</feature>
<dbReference type="InterPro" id="IPR032675">
    <property type="entry name" value="LRR_dom_sf"/>
</dbReference>
<dbReference type="FunFam" id="3.80.10.10:FF:000041">
    <property type="entry name" value="LRR receptor-like serine/threonine-protein kinase ERECTA"/>
    <property type="match status" value="1"/>
</dbReference>
<evidence type="ECO:0000256" key="2">
    <source>
        <dbReference type="ARBA" id="ARBA00009592"/>
    </source>
</evidence>
<dbReference type="FunFam" id="3.30.200.20:FF:000454">
    <property type="entry name" value="Leucine-rich repeat receptor-like tyrosine-protein kinase PXC3"/>
    <property type="match status" value="1"/>
</dbReference>
<dbReference type="Proteomes" id="UP000701853">
    <property type="component" value="Chromosome 9"/>
</dbReference>
<dbReference type="SUPFAM" id="SSF56112">
    <property type="entry name" value="Protein kinase-like (PK-like)"/>
    <property type="match status" value="1"/>
</dbReference>
<evidence type="ECO:0000256" key="12">
    <source>
        <dbReference type="ARBA" id="ARBA00023170"/>
    </source>
</evidence>
<evidence type="ECO:0000313" key="17">
    <source>
        <dbReference type="EMBL" id="KAG8483667.1"/>
    </source>
</evidence>
<comment type="similarity">
    <text evidence="2">Belongs to the RLP family.</text>
</comment>
<dbReference type="Gene3D" id="3.80.10.10">
    <property type="entry name" value="Ribonuclease Inhibitor"/>
    <property type="match status" value="6"/>
</dbReference>
<dbReference type="Pfam" id="PF07714">
    <property type="entry name" value="PK_Tyr_Ser-Thr"/>
    <property type="match status" value="1"/>
</dbReference>
<evidence type="ECO:0000256" key="10">
    <source>
        <dbReference type="ARBA" id="ARBA00022989"/>
    </source>
</evidence>
<reference evidence="17 18" key="1">
    <citation type="journal article" date="2021" name="bioRxiv">
        <title>The Gossypium anomalum genome as a resource for cotton improvement and evolutionary analysis of hybrid incompatibility.</title>
        <authorList>
            <person name="Grover C.E."/>
            <person name="Yuan D."/>
            <person name="Arick M.A."/>
            <person name="Miller E.R."/>
            <person name="Hu G."/>
            <person name="Peterson D.G."/>
            <person name="Wendel J.F."/>
            <person name="Udall J.A."/>
        </authorList>
    </citation>
    <scope>NUCLEOTIDE SEQUENCE [LARGE SCALE GENOMIC DNA]</scope>
    <source>
        <strain evidence="17">JFW-Udall</strain>
        <tissue evidence="17">Leaf</tissue>
    </source>
</reference>
<evidence type="ECO:0000256" key="15">
    <source>
        <dbReference type="SAM" id="SignalP"/>
    </source>
</evidence>
<evidence type="ECO:0000259" key="16">
    <source>
        <dbReference type="PROSITE" id="PS50011"/>
    </source>
</evidence>
<keyword evidence="12" id="KW-0675">Receptor</keyword>
<evidence type="ECO:0000256" key="11">
    <source>
        <dbReference type="ARBA" id="ARBA00023136"/>
    </source>
</evidence>
<dbReference type="InterPro" id="IPR003591">
    <property type="entry name" value="Leu-rich_rpt_typical-subtyp"/>
</dbReference>
<feature type="chain" id="PRO_5035200743" description="Protein kinase domain-containing protein" evidence="15">
    <location>
        <begin position="23"/>
        <end position="971"/>
    </location>
</feature>
<evidence type="ECO:0000256" key="3">
    <source>
        <dbReference type="ARBA" id="ARBA00022614"/>
    </source>
</evidence>
<evidence type="ECO:0000256" key="6">
    <source>
        <dbReference type="ARBA" id="ARBA00022729"/>
    </source>
</evidence>
<keyword evidence="7" id="KW-0677">Repeat</keyword>
<protein>
    <recommendedName>
        <fullName evidence="16">Protein kinase domain-containing protein</fullName>
    </recommendedName>
</protein>
<evidence type="ECO:0000256" key="7">
    <source>
        <dbReference type="ARBA" id="ARBA00022737"/>
    </source>
</evidence>
<dbReference type="FunFam" id="3.80.10.10:FF:000512">
    <property type="entry name" value="Leucine-rich repeat receptor-like serine/threonine-protein kinase BAM3"/>
    <property type="match status" value="1"/>
</dbReference>
<gene>
    <name evidence="17" type="ORF">CXB51_023297</name>
</gene>
<comment type="caution">
    <text evidence="17">The sequence shown here is derived from an EMBL/GenBank/DDBJ whole genome shotgun (WGS) entry which is preliminary data.</text>
</comment>
<dbReference type="Pfam" id="PF08263">
    <property type="entry name" value="LRRNT_2"/>
    <property type="match status" value="1"/>
</dbReference>
<dbReference type="Gene3D" id="1.10.510.10">
    <property type="entry name" value="Transferase(Phosphotransferase) domain 1"/>
    <property type="match status" value="1"/>
</dbReference>
<evidence type="ECO:0000256" key="1">
    <source>
        <dbReference type="ARBA" id="ARBA00004479"/>
    </source>
</evidence>
<dbReference type="Gene3D" id="3.30.200.20">
    <property type="entry name" value="Phosphorylase Kinase, domain 1"/>
    <property type="match status" value="1"/>
</dbReference>
<dbReference type="EMBL" id="JAHUZN010000009">
    <property type="protein sequence ID" value="KAG8483667.1"/>
    <property type="molecule type" value="Genomic_DNA"/>
</dbReference>
<organism evidence="17 18">
    <name type="scientific">Gossypium anomalum</name>
    <dbReference type="NCBI Taxonomy" id="47600"/>
    <lineage>
        <taxon>Eukaryota</taxon>
        <taxon>Viridiplantae</taxon>
        <taxon>Streptophyta</taxon>
        <taxon>Embryophyta</taxon>
        <taxon>Tracheophyta</taxon>
        <taxon>Spermatophyta</taxon>
        <taxon>Magnoliopsida</taxon>
        <taxon>eudicotyledons</taxon>
        <taxon>Gunneridae</taxon>
        <taxon>Pentapetalae</taxon>
        <taxon>rosids</taxon>
        <taxon>malvids</taxon>
        <taxon>Malvales</taxon>
        <taxon>Malvaceae</taxon>
        <taxon>Malvoideae</taxon>
        <taxon>Gossypium</taxon>
    </lineage>
</organism>
<proteinExistence type="inferred from homology"/>
<feature type="transmembrane region" description="Helical" evidence="14">
    <location>
        <begin position="594"/>
        <end position="619"/>
    </location>
</feature>
<evidence type="ECO:0000256" key="14">
    <source>
        <dbReference type="SAM" id="Phobius"/>
    </source>
</evidence>
<dbReference type="PANTHER" id="PTHR48056">
    <property type="entry name" value="LRR RECEPTOR-LIKE SERINE/THREONINE-PROTEIN KINASE-RELATED"/>
    <property type="match status" value="1"/>
</dbReference>
<dbReference type="Pfam" id="PF13855">
    <property type="entry name" value="LRR_8"/>
    <property type="match status" value="2"/>
</dbReference>
<dbReference type="AlphaFoldDB" id="A0A8J6CQI4"/>
<keyword evidence="10 14" id="KW-1133">Transmembrane helix</keyword>
<dbReference type="GO" id="GO:0016020">
    <property type="term" value="C:membrane"/>
    <property type="evidence" value="ECO:0007669"/>
    <property type="project" value="UniProtKB-SubCell"/>
</dbReference>
<evidence type="ECO:0000256" key="5">
    <source>
        <dbReference type="ARBA" id="ARBA00022692"/>
    </source>
</evidence>
<dbReference type="SMART" id="SM00369">
    <property type="entry name" value="LRR_TYP"/>
    <property type="match status" value="10"/>
</dbReference>
<dbReference type="GO" id="GO:0005524">
    <property type="term" value="F:ATP binding"/>
    <property type="evidence" value="ECO:0007669"/>
    <property type="project" value="UniProtKB-KW"/>
</dbReference>
<dbReference type="InterPro" id="IPR000719">
    <property type="entry name" value="Prot_kinase_dom"/>
</dbReference>
<keyword evidence="3" id="KW-0433">Leucine-rich repeat</keyword>
<feature type="domain" description="Protein kinase" evidence="16">
    <location>
        <begin position="668"/>
        <end position="942"/>
    </location>
</feature>
<keyword evidence="8" id="KW-0547">Nucleotide-binding</keyword>
<keyword evidence="13" id="KW-0325">Glycoprotein</keyword>
<evidence type="ECO:0000256" key="9">
    <source>
        <dbReference type="ARBA" id="ARBA00022840"/>
    </source>
</evidence>
<dbReference type="GO" id="GO:0004672">
    <property type="term" value="F:protein kinase activity"/>
    <property type="evidence" value="ECO:0007669"/>
    <property type="project" value="InterPro"/>
</dbReference>
<evidence type="ECO:0000256" key="13">
    <source>
        <dbReference type="ARBA" id="ARBA00023180"/>
    </source>
</evidence>
<dbReference type="PRINTS" id="PR00019">
    <property type="entry name" value="LEURICHRPT"/>
</dbReference>
<name>A0A8J6CQI4_9ROSI</name>